<dbReference type="InterPro" id="IPR021878">
    <property type="entry name" value="TgpA_N"/>
</dbReference>
<accession>A0A6G4UZ09</accession>
<feature type="region of interest" description="Disordered" evidence="1">
    <location>
        <begin position="262"/>
        <end position="281"/>
    </location>
</feature>
<keyword evidence="5" id="KW-1185">Reference proteome</keyword>
<dbReference type="Proteomes" id="UP000472335">
    <property type="component" value="Unassembled WGS sequence"/>
</dbReference>
<evidence type="ECO:0000313" key="5">
    <source>
        <dbReference type="Proteomes" id="UP000472335"/>
    </source>
</evidence>
<dbReference type="EMBL" id="JAAKZY010000009">
    <property type="protein sequence ID" value="NGO06981.1"/>
    <property type="molecule type" value="Genomic_DNA"/>
</dbReference>
<gene>
    <name evidence="4" type="ORF">G5C60_04750</name>
</gene>
<keyword evidence="2" id="KW-1133">Transmembrane helix</keyword>
<sequence length="298" mass="31833">MNDLHRCRLALPALMVAAAAAGAAFHGVFGYGPLLLPVAVAAAVPVTLSYLLRRASLEVTCVVSAVLWLMTSSLTLRMGEPVVVGLTGTLEGEVNGWARLLSVSIPAPVRPDLLTVGIPAGKPTTLARTCTPPVSPRRRPISWRSWPAWRRQSPTPSLFEASEPARWRVGVLTLFDGVRWSSDAVFRVGGPTITMPAPDGSPLREDVRILDLTGQLLPVAEQPARLVGDGLAADATAGLALHAQGLEQGYRYGLDAVRTRVRTPAQQSAQRVSRDDPQLTKLPLGIPASLRDFAESTH</sequence>
<evidence type="ECO:0000259" key="3">
    <source>
        <dbReference type="Pfam" id="PF11992"/>
    </source>
</evidence>
<dbReference type="RefSeq" id="WP_165254901.1">
    <property type="nucleotide sequence ID" value="NZ_JAAKZY010000009.1"/>
</dbReference>
<evidence type="ECO:0000313" key="4">
    <source>
        <dbReference type="EMBL" id="NGO06981.1"/>
    </source>
</evidence>
<keyword evidence="2" id="KW-0812">Transmembrane</keyword>
<proteinExistence type="predicted"/>
<dbReference type="AlphaFoldDB" id="A0A6G4UZ09"/>
<feature type="transmembrane region" description="Helical" evidence="2">
    <location>
        <begin position="34"/>
        <end position="52"/>
    </location>
</feature>
<evidence type="ECO:0000256" key="2">
    <source>
        <dbReference type="SAM" id="Phobius"/>
    </source>
</evidence>
<reference evidence="4 5" key="1">
    <citation type="submission" date="2020-02" db="EMBL/GenBank/DDBJ databases">
        <title>Whole-genome analyses of novel actinobacteria.</title>
        <authorList>
            <person name="Sahin N."/>
            <person name="Gencbay T."/>
        </authorList>
    </citation>
    <scope>NUCLEOTIDE SEQUENCE [LARGE SCALE GENOMIC DNA]</scope>
    <source>
        <strain evidence="4 5">HC44</strain>
    </source>
</reference>
<feature type="domain" description="Protein-glutamine gamma-glutamyltransferase TgpA N-terminal" evidence="3">
    <location>
        <begin position="162"/>
        <end position="260"/>
    </location>
</feature>
<feature type="transmembrane region" description="Helical" evidence="2">
    <location>
        <begin position="59"/>
        <end position="76"/>
    </location>
</feature>
<name>A0A6G4UZ09_9ACTN</name>
<dbReference type="Pfam" id="PF11992">
    <property type="entry name" value="TgpA_N"/>
    <property type="match status" value="1"/>
</dbReference>
<protein>
    <recommendedName>
        <fullName evidence="3">Protein-glutamine gamma-glutamyltransferase TgpA N-terminal domain-containing protein</fullName>
    </recommendedName>
</protein>
<organism evidence="4 5">
    <name type="scientific">Streptomyces scabichelini</name>
    <dbReference type="NCBI Taxonomy" id="2711217"/>
    <lineage>
        <taxon>Bacteria</taxon>
        <taxon>Bacillati</taxon>
        <taxon>Actinomycetota</taxon>
        <taxon>Actinomycetes</taxon>
        <taxon>Kitasatosporales</taxon>
        <taxon>Streptomycetaceae</taxon>
        <taxon>Streptomyces</taxon>
    </lineage>
</organism>
<keyword evidence="2" id="KW-0472">Membrane</keyword>
<comment type="caution">
    <text evidence="4">The sequence shown here is derived from an EMBL/GenBank/DDBJ whole genome shotgun (WGS) entry which is preliminary data.</text>
</comment>
<evidence type="ECO:0000256" key="1">
    <source>
        <dbReference type="SAM" id="MobiDB-lite"/>
    </source>
</evidence>